<keyword evidence="2" id="KW-0328">Glycosyltransferase</keyword>
<dbReference type="EMBL" id="PKMF04000682">
    <property type="protein sequence ID" value="KAK7822001.1"/>
    <property type="molecule type" value="Genomic_DNA"/>
</dbReference>
<dbReference type="Gene3D" id="3.40.50.2000">
    <property type="entry name" value="Glycogen Phosphorylase B"/>
    <property type="match status" value="1"/>
</dbReference>
<reference evidence="3" key="1">
    <citation type="submission" date="2017-12" db="EMBL/GenBank/DDBJ databases">
        <authorList>
            <person name="Barbosa P."/>
            <person name="Usie A."/>
            <person name="Ramos A.M."/>
        </authorList>
    </citation>
    <scope>NUCLEOTIDE SEQUENCE</scope>
    <source>
        <strain evidence="3">HL8</strain>
        <tissue evidence="3">Leaves</tissue>
    </source>
</reference>
<gene>
    <name evidence="3" type="primary">UGT88F5_1</name>
    <name evidence="4" type="synonym">UGT88F5_0</name>
    <name evidence="3" type="ORF">CFP56_037062</name>
    <name evidence="4" type="ORF">CFP56_037064</name>
</gene>
<dbReference type="PANTHER" id="PTHR48048">
    <property type="entry name" value="GLYCOSYLTRANSFERASE"/>
    <property type="match status" value="1"/>
</dbReference>
<dbReference type="GO" id="GO:0035251">
    <property type="term" value="F:UDP-glucosyltransferase activity"/>
    <property type="evidence" value="ECO:0007669"/>
    <property type="project" value="InterPro"/>
</dbReference>
<sequence length="126" mass="14024">MSTILSFPFPKATTSKHSSWISFALMLFPLQPNSTSPATIFQLPILKFLEYHHFNPLICQKYYLITKCSITLANSTGIIVNTFESLEPRAIQAIADGLCVPDNPTPPVYYVGPLSRGHNEDETVAH</sequence>
<evidence type="ECO:0000313" key="4">
    <source>
        <dbReference type="EMBL" id="KAK7822001.1"/>
    </source>
</evidence>
<protein>
    <submittedName>
        <fullName evidence="3">Udp-glycosyltransferase 88f5</fullName>
    </submittedName>
</protein>
<dbReference type="Proteomes" id="UP000237347">
    <property type="component" value="Unassembled WGS sequence"/>
</dbReference>
<dbReference type="InterPro" id="IPR050481">
    <property type="entry name" value="UDP-glycosyltransf_plant"/>
</dbReference>
<comment type="caution">
    <text evidence="3">The sequence shown here is derived from an EMBL/GenBank/DDBJ whole genome shotgun (WGS) entry which is preliminary data.</text>
</comment>
<comment type="similarity">
    <text evidence="1">Belongs to the UDP-glycosyltransferase family.</text>
</comment>
<keyword evidence="2" id="KW-0808">Transferase</keyword>
<dbReference type="PANTHER" id="PTHR48048:SF30">
    <property type="entry name" value="GLYCOSYLTRANSFERASE"/>
    <property type="match status" value="1"/>
</dbReference>
<name>A0AAW0J6J7_QUESU</name>
<evidence type="ECO:0000256" key="2">
    <source>
        <dbReference type="ARBA" id="ARBA00022676"/>
    </source>
</evidence>
<proteinExistence type="inferred from homology"/>
<reference evidence="3 5" key="2">
    <citation type="journal article" date="2018" name="Sci. Data">
        <title>The draft genome sequence of cork oak.</title>
        <authorList>
            <person name="Ramos A.M."/>
            <person name="Usie A."/>
            <person name="Barbosa P."/>
            <person name="Barros P.M."/>
            <person name="Capote T."/>
            <person name="Chaves I."/>
            <person name="Simoes F."/>
            <person name="Abreu I."/>
            <person name="Carrasquinho I."/>
            <person name="Faro C."/>
            <person name="Guimaraes J.B."/>
            <person name="Mendonca D."/>
            <person name="Nobrega F."/>
            <person name="Rodrigues L."/>
            <person name="Saibo N.J.M."/>
            <person name="Varela M.C."/>
            <person name="Egas C."/>
            <person name="Matos J."/>
            <person name="Miguel C.M."/>
            <person name="Oliveira M.M."/>
            <person name="Ricardo C.P."/>
            <person name="Goncalves S."/>
        </authorList>
    </citation>
    <scope>NUCLEOTIDE SEQUENCE [LARGE SCALE GENOMIC DNA]</scope>
    <source>
        <strain evidence="5">cv. HL8</strain>
        <strain evidence="3">HL8</strain>
    </source>
</reference>
<keyword evidence="5" id="KW-1185">Reference proteome</keyword>
<accession>A0AAW0J6J7</accession>
<organism evidence="3 5">
    <name type="scientific">Quercus suber</name>
    <name type="common">Cork oak</name>
    <dbReference type="NCBI Taxonomy" id="58331"/>
    <lineage>
        <taxon>Eukaryota</taxon>
        <taxon>Viridiplantae</taxon>
        <taxon>Streptophyta</taxon>
        <taxon>Embryophyta</taxon>
        <taxon>Tracheophyta</taxon>
        <taxon>Spermatophyta</taxon>
        <taxon>Magnoliopsida</taxon>
        <taxon>eudicotyledons</taxon>
        <taxon>Gunneridae</taxon>
        <taxon>Pentapetalae</taxon>
        <taxon>rosids</taxon>
        <taxon>fabids</taxon>
        <taxon>Fagales</taxon>
        <taxon>Fagaceae</taxon>
        <taxon>Quercus</taxon>
    </lineage>
</organism>
<evidence type="ECO:0000313" key="5">
    <source>
        <dbReference type="Proteomes" id="UP000237347"/>
    </source>
</evidence>
<dbReference type="AlphaFoldDB" id="A0AAW0J6J7"/>
<evidence type="ECO:0000256" key="1">
    <source>
        <dbReference type="ARBA" id="ARBA00009995"/>
    </source>
</evidence>
<dbReference type="EMBL" id="PKMF04000682">
    <property type="protein sequence ID" value="KAK7821981.1"/>
    <property type="molecule type" value="Genomic_DNA"/>
</dbReference>
<evidence type="ECO:0000313" key="3">
    <source>
        <dbReference type="EMBL" id="KAK7821981.1"/>
    </source>
</evidence>
<dbReference type="SUPFAM" id="SSF53756">
    <property type="entry name" value="UDP-Glycosyltransferase/glycogen phosphorylase"/>
    <property type="match status" value="1"/>
</dbReference>
<reference evidence="3" key="3">
    <citation type="submission" date="2023-07" db="EMBL/GenBank/DDBJ databases">
        <title>An improved reference 1 genome and first organelle genomes of Quercus suber.</title>
        <authorList>
            <consortium name="Genosuber Consortium"/>
            <person name="Usie A."/>
            <person name="Serra O."/>
            <person name="Barros P."/>
        </authorList>
    </citation>
    <scope>NUCLEOTIDE SEQUENCE</scope>
    <source>
        <strain evidence="3">HL8</strain>
        <tissue evidence="3">Leaves</tissue>
    </source>
</reference>